<feature type="transmembrane region" description="Helical" evidence="10">
    <location>
        <begin position="38"/>
        <end position="64"/>
    </location>
</feature>
<dbReference type="SUPFAM" id="SSF69593">
    <property type="entry name" value="Glycerol-3-phosphate (1)-acyltransferase"/>
    <property type="match status" value="1"/>
</dbReference>
<evidence type="ECO:0000313" key="12">
    <source>
        <dbReference type="EMBL" id="KAK2942433.1"/>
    </source>
</evidence>
<dbReference type="PANTHER" id="PTHR23063">
    <property type="entry name" value="PHOSPHOLIPID ACYLTRANSFERASE"/>
    <property type="match status" value="1"/>
</dbReference>
<evidence type="ECO:0000256" key="3">
    <source>
        <dbReference type="ARBA" id="ARBA00022679"/>
    </source>
</evidence>
<reference evidence="12 13" key="1">
    <citation type="journal article" date="2022" name="bioRxiv">
        <title>Genomics of Preaxostyla Flagellates Illuminates Evolutionary Transitions and the Path Towards Mitochondrial Loss.</title>
        <authorList>
            <person name="Novak L.V.F."/>
            <person name="Treitli S.C."/>
            <person name="Pyrih J."/>
            <person name="Halakuc P."/>
            <person name="Pipaliya S.V."/>
            <person name="Vacek V."/>
            <person name="Brzon O."/>
            <person name="Soukal P."/>
            <person name="Eme L."/>
            <person name="Dacks J.B."/>
            <person name="Karnkowska A."/>
            <person name="Elias M."/>
            <person name="Hampl V."/>
        </authorList>
    </citation>
    <scope>NUCLEOTIDE SEQUENCE [LARGE SCALE GENOMIC DNA]</scope>
    <source>
        <strain evidence="12">NAU3</strain>
        <tissue evidence="12">Gut</tissue>
    </source>
</reference>
<keyword evidence="6" id="KW-0443">Lipid metabolism</keyword>
<dbReference type="GO" id="GO:0016746">
    <property type="term" value="F:acyltransferase activity"/>
    <property type="evidence" value="ECO:0007669"/>
    <property type="project" value="UniProtKB-KW"/>
</dbReference>
<keyword evidence="13" id="KW-1185">Reference proteome</keyword>
<evidence type="ECO:0000256" key="8">
    <source>
        <dbReference type="ARBA" id="ARBA00023315"/>
    </source>
</evidence>
<evidence type="ECO:0000256" key="4">
    <source>
        <dbReference type="ARBA" id="ARBA00022692"/>
    </source>
</evidence>
<dbReference type="PANTHER" id="PTHR23063:SF52">
    <property type="entry name" value="LYSOPHOSPHATIDYLCHOLINE ACYLTRANSFERASE"/>
    <property type="match status" value="1"/>
</dbReference>
<evidence type="ECO:0000259" key="11">
    <source>
        <dbReference type="SMART" id="SM00563"/>
    </source>
</evidence>
<evidence type="ECO:0000256" key="2">
    <source>
        <dbReference type="ARBA" id="ARBA00008655"/>
    </source>
</evidence>
<feature type="compositionally biased region" description="Low complexity" evidence="9">
    <location>
        <begin position="181"/>
        <end position="193"/>
    </location>
</feature>
<evidence type="ECO:0000256" key="9">
    <source>
        <dbReference type="SAM" id="MobiDB-lite"/>
    </source>
</evidence>
<keyword evidence="3 12" id="KW-0808">Transferase</keyword>
<dbReference type="Proteomes" id="UP001281761">
    <property type="component" value="Unassembled WGS sequence"/>
</dbReference>
<organism evidence="12 13">
    <name type="scientific">Blattamonas nauphoetae</name>
    <dbReference type="NCBI Taxonomy" id="2049346"/>
    <lineage>
        <taxon>Eukaryota</taxon>
        <taxon>Metamonada</taxon>
        <taxon>Preaxostyla</taxon>
        <taxon>Oxymonadida</taxon>
        <taxon>Blattamonas</taxon>
    </lineage>
</organism>
<feature type="transmembrane region" description="Helical" evidence="10">
    <location>
        <begin position="84"/>
        <end position="104"/>
    </location>
</feature>
<keyword evidence="7 10" id="KW-0472">Membrane</keyword>
<keyword evidence="8 12" id="KW-0012">Acyltransferase</keyword>
<dbReference type="Pfam" id="PF01553">
    <property type="entry name" value="Acyltransferase"/>
    <property type="match status" value="1"/>
</dbReference>
<feature type="region of interest" description="Disordered" evidence="9">
    <location>
        <begin position="181"/>
        <end position="203"/>
    </location>
</feature>
<feature type="domain" description="Phospholipid/glycerol acyltransferase" evidence="11">
    <location>
        <begin position="132"/>
        <end position="247"/>
    </location>
</feature>
<comment type="subcellular location">
    <subcellularLocation>
        <location evidence="1">Membrane</location>
    </subcellularLocation>
</comment>
<evidence type="ECO:0000256" key="10">
    <source>
        <dbReference type="SAM" id="Phobius"/>
    </source>
</evidence>
<proteinExistence type="inferred from homology"/>
<comment type="caution">
    <text evidence="12">The sequence shown here is derived from an EMBL/GenBank/DDBJ whole genome shotgun (WGS) entry which is preliminary data.</text>
</comment>
<evidence type="ECO:0000256" key="5">
    <source>
        <dbReference type="ARBA" id="ARBA00022989"/>
    </source>
</evidence>
<evidence type="ECO:0000256" key="6">
    <source>
        <dbReference type="ARBA" id="ARBA00023098"/>
    </source>
</evidence>
<keyword evidence="4 10" id="KW-0812">Transmembrane</keyword>
<dbReference type="EMBL" id="JARBJD010000409">
    <property type="protein sequence ID" value="KAK2942433.1"/>
    <property type="molecule type" value="Genomic_DNA"/>
</dbReference>
<evidence type="ECO:0000256" key="7">
    <source>
        <dbReference type="ARBA" id="ARBA00023136"/>
    </source>
</evidence>
<dbReference type="InterPro" id="IPR002123">
    <property type="entry name" value="Plipid/glycerol_acylTrfase"/>
</dbReference>
<accession>A0ABQ9WSX7</accession>
<protein>
    <submittedName>
        <fullName evidence="12">Lysophospholipid acyltransferase LPEAT1</fullName>
    </submittedName>
</protein>
<evidence type="ECO:0000313" key="13">
    <source>
        <dbReference type="Proteomes" id="UP001281761"/>
    </source>
</evidence>
<dbReference type="SMART" id="SM00563">
    <property type="entry name" value="PlsC"/>
    <property type="match status" value="1"/>
</dbReference>
<evidence type="ECO:0000256" key="1">
    <source>
        <dbReference type="ARBA" id="ARBA00004370"/>
    </source>
</evidence>
<name>A0ABQ9WSX7_9EUKA</name>
<sequence>MYANPHPINHERLLQHPQLKFYTLPLPGPKWYRFFKRWIFPGPLIALARVILFIMLFVLMYIFLRLTYLGYSDWDNPPPKWRRALGRFVLRSGAILTCFIFAIIPKVADHTKPKKGQKEDPERPSFNIDEHYTMVANHNSMFDGIIGSSLLGSPSVLTTRALMDAPVLGFVLKQMRAISSTGSRSGTGKTKTTVEALGDRQRSTDPNEYSVLVYPEGTNSNGSCVAKFHKGAFVAGLPVRPVAQIYPYKYHCMSWCSPCFVNVIFETGCQFYNQAEYHILDLYVPSIEEQKNPQLYADNVGKYIANFMGVDYRPDLDVPHNRVQCRVWDRQVTWDEAMQQLDAVNSGLKPSL</sequence>
<gene>
    <name evidence="12" type="ORF">BLNAU_22666</name>
</gene>
<comment type="similarity">
    <text evidence="2">Belongs to the 1-acyl-sn-glycerol-3-phosphate acyltransferase family.</text>
</comment>
<keyword evidence="5 10" id="KW-1133">Transmembrane helix</keyword>